<gene>
    <name evidence="1" type="primary">ORF1563</name>
</gene>
<dbReference type="EMBL" id="HACG01000666">
    <property type="protein sequence ID" value="CEK47531.1"/>
    <property type="molecule type" value="Transcribed_RNA"/>
</dbReference>
<sequence>EHKTPTSPTLIMHVPPASENWFPGFDSTMTSLPTTDVQQHMSESTVIITIDGQLLYPIGNIKEEN</sequence>
<protein>
    <submittedName>
        <fullName evidence="1">Uncharacterized protein</fullName>
    </submittedName>
</protein>
<organism evidence="1">
    <name type="scientific">Arion vulgaris</name>
    <dbReference type="NCBI Taxonomy" id="1028688"/>
    <lineage>
        <taxon>Eukaryota</taxon>
        <taxon>Metazoa</taxon>
        <taxon>Spiralia</taxon>
        <taxon>Lophotrochozoa</taxon>
        <taxon>Mollusca</taxon>
        <taxon>Gastropoda</taxon>
        <taxon>Heterobranchia</taxon>
        <taxon>Euthyneura</taxon>
        <taxon>Panpulmonata</taxon>
        <taxon>Eupulmonata</taxon>
        <taxon>Stylommatophora</taxon>
        <taxon>Helicina</taxon>
        <taxon>Arionoidea</taxon>
        <taxon>Arionidae</taxon>
        <taxon>Arion</taxon>
    </lineage>
</organism>
<name>A0A0B6XVI8_9EUPU</name>
<dbReference type="AlphaFoldDB" id="A0A0B6XVI8"/>
<evidence type="ECO:0000313" key="1">
    <source>
        <dbReference type="EMBL" id="CEK47531.1"/>
    </source>
</evidence>
<accession>A0A0B6XVI8</accession>
<feature type="non-terminal residue" evidence="1">
    <location>
        <position position="1"/>
    </location>
</feature>
<reference evidence="1" key="1">
    <citation type="submission" date="2014-12" db="EMBL/GenBank/DDBJ databases">
        <title>Insight into the proteome of Arion vulgaris.</title>
        <authorList>
            <person name="Aradska J."/>
            <person name="Bulat T."/>
            <person name="Smidak R."/>
            <person name="Sarate P."/>
            <person name="Gangsoo J."/>
            <person name="Sialana F."/>
            <person name="Bilban M."/>
            <person name="Lubec G."/>
        </authorList>
    </citation>
    <scope>NUCLEOTIDE SEQUENCE</scope>
    <source>
        <tissue evidence="1">Skin</tissue>
    </source>
</reference>
<proteinExistence type="predicted"/>